<dbReference type="InterPro" id="IPR006674">
    <property type="entry name" value="HD_domain"/>
</dbReference>
<gene>
    <name evidence="8" type="primary">yqeK</name>
    <name evidence="8" type="ORF">IMX20_02845</name>
</gene>
<dbReference type="InterPro" id="IPR005249">
    <property type="entry name" value="YqeK"/>
</dbReference>
<evidence type="ECO:0000256" key="3">
    <source>
        <dbReference type="ARBA" id="ARBA00022741"/>
    </source>
</evidence>
<keyword evidence="5" id="KW-0408">Iron</keyword>
<dbReference type="PANTHER" id="PTHR35795">
    <property type="entry name" value="SLR1885 PROTEIN"/>
    <property type="match status" value="1"/>
</dbReference>
<evidence type="ECO:0000256" key="2">
    <source>
        <dbReference type="ARBA" id="ARBA00022723"/>
    </source>
</evidence>
<dbReference type="Pfam" id="PF01966">
    <property type="entry name" value="HD"/>
    <property type="match status" value="1"/>
</dbReference>
<sequence length="208" mass="23903">MKARELNPDLINIKRDELEKLLQARLTNKRYKHVLRVEETAIELAEQYPEADVDKASIAALLHDYAKEDSENHLSEFKDYPGYDPEWLSYGSAIWHGPLAAMIANTRFGVKDEDILQAVWSHTIGSYDMTLDQKILFIADYIEPGRDFKGVEQARDLAKTDLDAAVDFKIKQSIVHLVESGRQVYPETIAIYNDWVKKFSSKKSNKNK</sequence>
<dbReference type="NCBIfam" id="TIGR00488">
    <property type="entry name" value="bis(5'-nucleosyl)-tetraphosphatase (symmetrical) YqeK"/>
    <property type="match status" value="1"/>
</dbReference>
<reference evidence="8 9" key="1">
    <citation type="submission" date="2020-10" db="EMBL/GenBank/DDBJ databases">
        <title>Plasmid carrying two tetracycline resistance determinant.</title>
        <authorList>
            <person name="Yang Q."/>
        </authorList>
    </citation>
    <scope>NUCLEOTIDE SEQUENCE [LARGE SCALE GENOMIC DNA]</scope>
    <source>
        <strain evidence="8 9">T43</strain>
    </source>
</reference>
<evidence type="ECO:0000256" key="1">
    <source>
        <dbReference type="ARBA" id="ARBA00012506"/>
    </source>
</evidence>
<dbReference type="EMBL" id="CP063065">
    <property type="protein sequence ID" value="QOQ79652.1"/>
    <property type="molecule type" value="Genomic_DNA"/>
</dbReference>
<dbReference type="AlphaFoldDB" id="A0A7M1KTZ9"/>
<dbReference type="Proteomes" id="UP000595091">
    <property type="component" value="Chromosome"/>
</dbReference>
<keyword evidence="4 8" id="KW-0378">Hydrolase</keyword>
<dbReference type="CDD" id="cd00077">
    <property type="entry name" value="HDc"/>
    <property type="match status" value="1"/>
</dbReference>
<dbReference type="EC" id="3.6.1.41" evidence="1"/>
<evidence type="ECO:0000256" key="5">
    <source>
        <dbReference type="ARBA" id="ARBA00023004"/>
    </source>
</evidence>
<feature type="domain" description="HD/PDEase" evidence="7">
    <location>
        <begin position="26"/>
        <end position="154"/>
    </location>
</feature>
<dbReference type="Gene3D" id="1.10.3210.10">
    <property type="entry name" value="Hypothetical protein af1432"/>
    <property type="match status" value="1"/>
</dbReference>
<dbReference type="PANTHER" id="PTHR35795:SF1">
    <property type="entry name" value="BIS(5'-NUCLEOSYL)-TETRAPHOSPHATASE, SYMMETRICAL"/>
    <property type="match status" value="1"/>
</dbReference>
<keyword evidence="2" id="KW-0479">Metal-binding</keyword>
<evidence type="ECO:0000313" key="9">
    <source>
        <dbReference type="Proteomes" id="UP000595091"/>
    </source>
</evidence>
<protein>
    <recommendedName>
        <fullName evidence="1">bis(5'-nucleosyl)-tetraphosphatase (symmetrical)</fullName>
        <ecNumber evidence="1">3.6.1.41</ecNumber>
    </recommendedName>
</protein>
<dbReference type="InterPro" id="IPR051094">
    <property type="entry name" value="Diverse_Catalytic_Enzymes"/>
</dbReference>
<dbReference type="SMART" id="SM00471">
    <property type="entry name" value="HDc"/>
    <property type="match status" value="1"/>
</dbReference>
<proteinExistence type="predicted"/>
<dbReference type="GO" id="GO:0000166">
    <property type="term" value="F:nucleotide binding"/>
    <property type="evidence" value="ECO:0007669"/>
    <property type="project" value="UniProtKB-KW"/>
</dbReference>
<evidence type="ECO:0000313" key="8">
    <source>
        <dbReference type="EMBL" id="QOQ79652.1"/>
    </source>
</evidence>
<dbReference type="SUPFAM" id="SSF109604">
    <property type="entry name" value="HD-domain/PDEase-like"/>
    <property type="match status" value="1"/>
</dbReference>
<dbReference type="GO" id="GO:0046872">
    <property type="term" value="F:metal ion binding"/>
    <property type="evidence" value="ECO:0007669"/>
    <property type="project" value="UniProtKB-KW"/>
</dbReference>
<evidence type="ECO:0000256" key="6">
    <source>
        <dbReference type="ARBA" id="ARBA00049417"/>
    </source>
</evidence>
<dbReference type="RefSeq" id="WP_069285645.1">
    <property type="nucleotide sequence ID" value="NZ_CP063065.1"/>
</dbReference>
<evidence type="ECO:0000259" key="7">
    <source>
        <dbReference type="SMART" id="SM00471"/>
    </source>
</evidence>
<accession>A0A7M1KTZ9</accession>
<dbReference type="InterPro" id="IPR003607">
    <property type="entry name" value="HD/PDEase_dom"/>
</dbReference>
<comment type="catalytic activity">
    <reaction evidence="6">
        <text>P(1),P(4)-bis(5'-adenosyl) tetraphosphate + H2O = 2 ADP + 2 H(+)</text>
        <dbReference type="Rhea" id="RHEA:24252"/>
        <dbReference type="ChEBI" id="CHEBI:15377"/>
        <dbReference type="ChEBI" id="CHEBI:15378"/>
        <dbReference type="ChEBI" id="CHEBI:58141"/>
        <dbReference type="ChEBI" id="CHEBI:456216"/>
        <dbReference type="EC" id="3.6.1.41"/>
    </reaction>
</comment>
<name>A0A7M1KTZ9_9LACT</name>
<evidence type="ECO:0000256" key="4">
    <source>
        <dbReference type="ARBA" id="ARBA00022801"/>
    </source>
</evidence>
<dbReference type="GO" id="GO:0008803">
    <property type="term" value="F:bis(5'-nucleosyl)-tetraphosphatase (symmetrical) activity"/>
    <property type="evidence" value="ECO:0007669"/>
    <property type="project" value="UniProtKB-EC"/>
</dbReference>
<keyword evidence="3" id="KW-0547">Nucleotide-binding</keyword>
<organism evidence="8 9">
    <name type="scientific">Aerococcus urinaeequi</name>
    <dbReference type="NCBI Taxonomy" id="51665"/>
    <lineage>
        <taxon>Bacteria</taxon>
        <taxon>Bacillati</taxon>
        <taxon>Bacillota</taxon>
        <taxon>Bacilli</taxon>
        <taxon>Lactobacillales</taxon>
        <taxon>Aerococcaceae</taxon>
        <taxon>Aerococcus</taxon>
    </lineage>
</organism>